<dbReference type="InterPro" id="IPR001965">
    <property type="entry name" value="Znf_PHD"/>
</dbReference>
<evidence type="ECO:0000313" key="8">
    <source>
        <dbReference type="Proteomes" id="UP001566132"/>
    </source>
</evidence>
<accession>A0ABD1F3T9</accession>
<keyword evidence="2" id="KW-0863">Zinc-finger</keyword>
<evidence type="ECO:0000256" key="4">
    <source>
        <dbReference type="SAM" id="Coils"/>
    </source>
</evidence>
<dbReference type="Gene3D" id="3.30.40.10">
    <property type="entry name" value="Zinc/RING finger domain, C3HC4 (zinc finger)"/>
    <property type="match status" value="1"/>
</dbReference>
<dbReference type="PANTHER" id="PTHR24102">
    <property type="entry name" value="PHD FINGER PROTEIN"/>
    <property type="match status" value="1"/>
</dbReference>
<dbReference type="PANTHER" id="PTHR24102:SF28">
    <property type="entry name" value="PHD-TYPE DOMAIN-CONTAINING PROTEIN"/>
    <property type="match status" value="1"/>
</dbReference>
<feature type="domain" description="Zinc finger PHD-type" evidence="6">
    <location>
        <begin position="288"/>
        <end position="328"/>
    </location>
</feature>
<evidence type="ECO:0000313" key="7">
    <source>
        <dbReference type="EMBL" id="KAL1509874.1"/>
    </source>
</evidence>
<keyword evidence="1" id="KW-0479">Metal-binding</keyword>
<dbReference type="SMART" id="SM00249">
    <property type="entry name" value="PHD"/>
    <property type="match status" value="1"/>
</dbReference>
<feature type="coiled-coil region" evidence="4">
    <location>
        <begin position="363"/>
        <end position="418"/>
    </location>
</feature>
<organism evidence="7 8">
    <name type="scientific">Hypothenemus hampei</name>
    <name type="common">Coffee berry borer</name>
    <dbReference type="NCBI Taxonomy" id="57062"/>
    <lineage>
        <taxon>Eukaryota</taxon>
        <taxon>Metazoa</taxon>
        <taxon>Ecdysozoa</taxon>
        <taxon>Arthropoda</taxon>
        <taxon>Hexapoda</taxon>
        <taxon>Insecta</taxon>
        <taxon>Pterygota</taxon>
        <taxon>Neoptera</taxon>
        <taxon>Endopterygota</taxon>
        <taxon>Coleoptera</taxon>
        <taxon>Polyphaga</taxon>
        <taxon>Cucujiformia</taxon>
        <taxon>Curculionidae</taxon>
        <taxon>Scolytinae</taxon>
        <taxon>Hypothenemus</taxon>
    </lineage>
</organism>
<dbReference type="EMBL" id="JBDJPC010000003">
    <property type="protein sequence ID" value="KAL1509874.1"/>
    <property type="molecule type" value="Genomic_DNA"/>
</dbReference>
<dbReference type="SUPFAM" id="SSF57903">
    <property type="entry name" value="FYVE/PHD zinc finger"/>
    <property type="match status" value="1"/>
</dbReference>
<sequence length="440" mass="49895">MNGLEITKELKNDIEANQIRLQNAICNHQALVHKAKDLCNDDKESISKAIKEAEQDIIQIGLEQRGLLERLREEYKSYQKSLKNQVIKTALEERRTTLTTSLNRARKQNLLPRTRTSPSNSLSDESEQRQSSPIYQEDNPVVPQDLAQPDFLAYFRLTTHEIFVEMQKKRAERKRRSTANPQFLYGNKGWDWGPPMKKKRNHFLAHPPSPPNTRGRKKQEMAIMARVKSPSLEKNKSAVEKSINNNSNIESKTDLKPIINPFPSIPNLPSGLIIERISPGSTSPDSKQCIVCKQPGALSICEQCSNGFHMSCHNRPFARTPKECPKCLLAKERLLSGSSTRSTSSSSSSCSGMTISYYSPTEISEKLEIKQELQEKRKDLVAELTQLQNRHSELTISLKNQEIKNEGLKISNKATEDKVNKLIDLIESVKNFTLPEECNS</sequence>
<dbReference type="InterPro" id="IPR011011">
    <property type="entry name" value="Znf_FYVE_PHD"/>
</dbReference>
<dbReference type="AlphaFoldDB" id="A0ABD1F3T9"/>
<comment type="caution">
    <text evidence="7">The sequence shown here is derived from an EMBL/GenBank/DDBJ whole genome shotgun (WGS) entry which is preliminary data.</text>
</comment>
<protein>
    <recommendedName>
        <fullName evidence="6">Zinc finger PHD-type domain-containing protein</fullName>
    </recommendedName>
</protein>
<keyword evidence="4" id="KW-0175">Coiled coil</keyword>
<gene>
    <name evidence="7" type="ORF">ABEB36_004544</name>
</gene>
<feature type="compositionally biased region" description="Polar residues" evidence="5">
    <location>
        <begin position="114"/>
        <end position="134"/>
    </location>
</feature>
<evidence type="ECO:0000256" key="1">
    <source>
        <dbReference type="ARBA" id="ARBA00022723"/>
    </source>
</evidence>
<keyword evidence="8" id="KW-1185">Reference proteome</keyword>
<proteinExistence type="predicted"/>
<dbReference type="GO" id="GO:0008270">
    <property type="term" value="F:zinc ion binding"/>
    <property type="evidence" value="ECO:0007669"/>
    <property type="project" value="UniProtKB-KW"/>
</dbReference>
<evidence type="ECO:0000259" key="6">
    <source>
        <dbReference type="SMART" id="SM00249"/>
    </source>
</evidence>
<evidence type="ECO:0000256" key="2">
    <source>
        <dbReference type="ARBA" id="ARBA00022771"/>
    </source>
</evidence>
<evidence type="ECO:0000256" key="5">
    <source>
        <dbReference type="SAM" id="MobiDB-lite"/>
    </source>
</evidence>
<feature type="region of interest" description="Disordered" evidence="5">
    <location>
        <begin position="98"/>
        <end position="142"/>
    </location>
</feature>
<name>A0ABD1F3T9_HYPHA</name>
<evidence type="ECO:0000256" key="3">
    <source>
        <dbReference type="ARBA" id="ARBA00022833"/>
    </source>
</evidence>
<reference evidence="7 8" key="1">
    <citation type="submission" date="2024-05" db="EMBL/GenBank/DDBJ databases">
        <title>Genetic variation in Jamaican populations of the coffee berry borer (Hypothenemus hampei).</title>
        <authorList>
            <person name="Errbii M."/>
            <person name="Myrie A."/>
        </authorList>
    </citation>
    <scope>NUCLEOTIDE SEQUENCE [LARGE SCALE GENOMIC DNA]</scope>
    <source>
        <strain evidence="7">JA-Hopewell-2020-01-JO</strain>
        <tissue evidence="7">Whole body</tissue>
    </source>
</reference>
<dbReference type="Proteomes" id="UP001566132">
    <property type="component" value="Unassembled WGS sequence"/>
</dbReference>
<dbReference type="InterPro" id="IPR013083">
    <property type="entry name" value="Znf_RING/FYVE/PHD"/>
</dbReference>
<keyword evidence="3" id="KW-0862">Zinc</keyword>